<accession>A0A1T5G520</accession>
<dbReference type="Pfam" id="PF22022">
    <property type="entry name" value="Phage_int_M"/>
    <property type="match status" value="1"/>
</dbReference>
<keyword evidence="7" id="KW-1185">Reference proteome</keyword>
<dbReference type="Pfam" id="PF00589">
    <property type="entry name" value="Phage_integrase"/>
    <property type="match status" value="1"/>
</dbReference>
<comment type="similarity">
    <text evidence="1">Belongs to the 'phage' integrase family.</text>
</comment>
<evidence type="ECO:0000256" key="4">
    <source>
        <dbReference type="ARBA" id="ARBA00023172"/>
    </source>
</evidence>
<organism evidence="6 7">
    <name type="scientific">Sphingopyxis flava</name>
    <dbReference type="NCBI Taxonomy" id="1507287"/>
    <lineage>
        <taxon>Bacteria</taxon>
        <taxon>Pseudomonadati</taxon>
        <taxon>Pseudomonadota</taxon>
        <taxon>Alphaproteobacteria</taxon>
        <taxon>Sphingomonadales</taxon>
        <taxon>Sphingomonadaceae</taxon>
        <taxon>Sphingopyxis</taxon>
    </lineage>
</organism>
<sequence>MHERRKVEGIPTFREATATVFASHSKGWRNAKHNWQWLRSLEMFVFPKLGDKKVSEITGPQIHEVLSEIWLVKPETARRVRQRIGVVLDWAFSKGYRETEISMTSVTRGLPRQPKTTQHYAAMPYTDVAGFLIRLREKETMGRLALEFAIATAARSGEVRGAIWSEIDLAERLWTIPAERMKAAREHVVPLSDHACRIIARCESLRIVGGDIVFPGMKPRETMSDMTIVKVLRDMDEPYTPHGFRSAFRDWASETTDFPDRVVEAALAHAVKDKTEAAYRRGSLLEKRRDLMAEWCRFRTNNSPT</sequence>
<evidence type="ECO:0000313" key="6">
    <source>
        <dbReference type="EMBL" id="SKC03563.1"/>
    </source>
</evidence>
<dbReference type="SUPFAM" id="SSF56349">
    <property type="entry name" value="DNA breaking-rejoining enzymes"/>
    <property type="match status" value="1"/>
</dbReference>
<dbReference type="Gene3D" id="1.10.443.10">
    <property type="entry name" value="Intergrase catalytic core"/>
    <property type="match status" value="1"/>
</dbReference>
<feature type="domain" description="Tyr recombinase" evidence="5">
    <location>
        <begin position="118"/>
        <end position="292"/>
    </location>
</feature>
<evidence type="ECO:0000259" key="5">
    <source>
        <dbReference type="PROSITE" id="PS51898"/>
    </source>
</evidence>
<evidence type="ECO:0000256" key="1">
    <source>
        <dbReference type="ARBA" id="ARBA00008857"/>
    </source>
</evidence>
<dbReference type="AlphaFoldDB" id="A0A1T5G520"/>
<dbReference type="InterPro" id="IPR010998">
    <property type="entry name" value="Integrase_recombinase_N"/>
</dbReference>
<dbReference type="CDD" id="cd00801">
    <property type="entry name" value="INT_P4_C"/>
    <property type="match status" value="1"/>
</dbReference>
<protein>
    <submittedName>
        <fullName evidence="6">Integrase</fullName>
    </submittedName>
</protein>
<dbReference type="InterPro" id="IPR050808">
    <property type="entry name" value="Phage_Integrase"/>
</dbReference>
<dbReference type="EMBL" id="FUYP01000058">
    <property type="protein sequence ID" value="SKC03563.1"/>
    <property type="molecule type" value="Genomic_DNA"/>
</dbReference>
<dbReference type="InterPro" id="IPR053876">
    <property type="entry name" value="Phage_int_M"/>
</dbReference>
<proteinExistence type="inferred from homology"/>
<dbReference type="Proteomes" id="UP000190044">
    <property type="component" value="Unassembled WGS sequence"/>
</dbReference>
<dbReference type="GO" id="GO:0015074">
    <property type="term" value="P:DNA integration"/>
    <property type="evidence" value="ECO:0007669"/>
    <property type="project" value="UniProtKB-KW"/>
</dbReference>
<keyword evidence="2" id="KW-0229">DNA integration</keyword>
<dbReference type="Gene3D" id="1.10.150.130">
    <property type="match status" value="1"/>
</dbReference>
<keyword evidence="3" id="KW-0238">DNA-binding</keyword>
<dbReference type="InterPro" id="IPR011010">
    <property type="entry name" value="DNA_brk_join_enz"/>
</dbReference>
<dbReference type="PANTHER" id="PTHR30629:SF2">
    <property type="entry name" value="PROPHAGE INTEGRASE INTS-RELATED"/>
    <property type="match status" value="1"/>
</dbReference>
<dbReference type="GO" id="GO:0003677">
    <property type="term" value="F:DNA binding"/>
    <property type="evidence" value="ECO:0007669"/>
    <property type="project" value="UniProtKB-KW"/>
</dbReference>
<dbReference type="PANTHER" id="PTHR30629">
    <property type="entry name" value="PROPHAGE INTEGRASE"/>
    <property type="match status" value="1"/>
</dbReference>
<evidence type="ECO:0000256" key="2">
    <source>
        <dbReference type="ARBA" id="ARBA00022908"/>
    </source>
</evidence>
<reference evidence="7" key="1">
    <citation type="submission" date="2017-02" db="EMBL/GenBank/DDBJ databases">
        <authorList>
            <person name="Varghese N."/>
            <person name="Submissions S."/>
        </authorList>
    </citation>
    <scope>NUCLEOTIDE SEQUENCE [LARGE SCALE GENOMIC DNA]</scope>
    <source>
        <strain evidence="7">R11H</strain>
    </source>
</reference>
<dbReference type="GO" id="GO:0006310">
    <property type="term" value="P:DNA recombination"/>
    <property type="evidence" value="ECO:0007669"/>
    <property type="project" value="UniProtKB-KW"/>
</dbReference>
<evidence type="ECO:0000313" key="7">
    <source>
        <dbReference type="Proteomes" id="UP000190044"/>
    </source>
</evidence>
<dbReference type="InterPro" id="IPR002104">
    <property type="entry name" value="Integrase_catalytic"/>
</dbReference>
<keyword evidence="4" id="KW-0233">DNA recombination</keyword>
<evidence type="ECO:0000256" key="3">
    <source>
        <dbReference type="ARBA" id="ARBA00023125"/>
    </source>
</evidence>
<dbReference type="PROSITE" id="PS51898">
    <property type="entry name" value="TYR_RECOMBINASE"/>
    <property type="match status" value="1"/>
</dbReference>
<name>A0A1T5G520_9SPHN</name>
<gene>
    <name evidence="6" type="ORF">SAMN06295937_10582</name>
</gene>
<dbReference type="InterPro" id="IPR013762">
    <property type="entry name" value="Integrase-like_cat_sf"/>
</dbReference>